<evidence type="ECO:0000313" key="2">
    <source>
        <dbReference type="EMBL" id="CRZ00469.1"/>
    </source>
</evidence>
<accession>A0A0H5QY10</accession>
<reference evidence="2" key="1">
    <citation type="submission" date="2015-04" db="EMBL/GenBank/DDBJ databases">
        <title>The genome sequence of the plant pathogenic Rhizarian Plasmodiophora brassicae reveals insights in its biotrophic life cycle and the origin of chitin synthesis.</title>
        <authorList>
            <person name="Schwelm A."/>
            <person name="Fogelqvist J."/>
            <person name="Knaust A."/>
            <person name="Julke S."/>
            <person name="Lilja T."/>
            <person name="Dhandapani V."/>
            <person name="Bonilla-Rosso G."/>
            <person name="Karlsson M."/>
            <person name="Shevchenko A."/>
            <person name="Choi S.R."/>
            <person name="Kim H.G."/>
            <person name="Park J.Y."/>
            <person name="Lim Y.P."/>
            <person name="Ludwig-Muller J."/>
            <person name="Dixelius C."/>
        </authorList>
    </citation>
    <scope>NUCLEOTIDE SEQUENCE</scope>
    <source>
        <tissue evidence="2">Potato root galls</tissue>
    </source>
</reference>
<feature type="non-terminal residue" evidence="2">
    <location>
        <position position="103"/>
    </location>
</feature>
<keyword evidence="1" id="KW-0812">Transmembrane</keyword>
<evidence type="ECO:0000256" key="1">
    <source>
        <dbReference type="SAM" id="Phobius"/>
    </source>
</evidence>
<name>A0A0H5QY10_9EUKA</name>
<dbReference type="AlphaFoldDB" id="A0A0H5QY10"/>
<feature type="transmembrane region" description="Helical" evidence="1">
    <location>
        <begin position="15"/>
        <end position="36"/>
    </location>
</feature>
<protein>
    <submittedName>
        <fullName evidence="2">Uncharacterized protein</fullName>
    </submittedName>
</protein>
<sequence>QRLIKLIPNHLQQVFAMRVIYNVLLFTISAVLVLHLTNAQTRRLIINSFKGGPSTLTTNALGMPQFVTGAKATVSGSRLQLLTTSGQPMAFTTGLSNGQGSCL</sequence>
<keyword evidence="1" id="KW-0472">Membrane</keyword>
<feature type="non-terminal residue" evidence="2">
    <location>
        <position position="1"/>
    </location>
</feature>
<organism evidence="2">
    <name type="scientific">Spongospora subterranea</name>
    <dbReference type="NCBI Taxonomy" id="70186"/>
    <lineage>
        <taxon>Eukaryota</taxon>
        <taxon>Sar</taxon>
        <taxon>Rhizaria</taxon>
        <taxon>Endomyxa</taxon>
        <taxon>Phytomyxea</taxon>
        <taxon>Plasmodiophorida</taxon>
        <taxon>Plasmodiophoridae</taxon>
        <taxon>Spongospora</taxon>
    </lineage>
</organism>
<keyword evidence="1" id="KW-1133">Transmembrane helix</keyword>
<proteinExistence type="predicted"/>
<dbReference type="EMBL" id="HACM01000027">
    <property type="protein sequence ID" value="CRZ00469.1"/>
    <property type="molecule type" value="Transcribed_RNA"/>
</dbReference>